<sequence>MARPKVEEGKKCIRKDISMEPDQYRRLCEYCQKTERPLSWVVRRALEEYLKNVV</sequence>
<reference evidence="2 3" key="1">
    <citation type="submission" date="2018-08" db="EMBL/GenBank/DDBJ databases">
        <title>A genome reference for cultivated species of the human gut microbiota.</title>
        <authorList>
            <person name="Zou Y."/>
            <person name="Xue W."/>
            <person name="Luo G."/>
        </authorList>
    </citation>
    <scope>NUCLEOTIDE SEQUENCE [LARGE SCALE GENOMIC DNA]</scope>
    <source>
        <strain evidence="2 3">AF26-4BH</strain>
    </source>
</reference>
<dbReference type="EMBL" id="QVLU01000021">
    <property type="protein sequence ID" value="RGE68065.1"/>
    <property type="molecule type" value="Genomic_DNA"/>
</dbReference>
<proteinExistence type="predicted"/>
<dbReference type="Proteomes" id="UP000261166">
    <property type="component" value="Unassembled WGS sequence"/>
</dbReference>
<accession>A0A3E3ILV1</accession>
<comment type="caution">
    <text evidence="2">The sequence shown here is derived from an EMBL/GenBank/DDBJ whole genome shotgun (WGS) entry which is preliminary data.</text>
</comment>
<name>A0A3E3ILV1_9FIRM</name>
<organism evidence="2 3">
    <name type="scientific">Eisenbergiella massiliensis</name>
    <dbReference type="NCBI Taxonomy" id="1720294"/>
    <lineage>
        <taxon>Bacteria</taxon>
        <taxon>Bacillati</taxon>
        <taxon>Bacillota</taxon>
        <taxon>Clostridia</taxon>
        <taxon>Lachnospirales</taxon>
        <taxon>Lachnospiraceae</taxon>
        <taxon>Eisenbergiella</taxon>
    </lineage>
</organism>
<dbReference type="RefSeq" id="WP_117531302.1">
    <property type="nucleotide sequence ID" value="NZ_JBKVAZ010000028.1"/>
</dbReference>
<dbReference type="OrthoDB" id="2065379at2"/>
<protein>
    <submittedName>
        <fullName evidence="2">Ribbon-helix-helix protein, CopG family</fullName>
    </submittedName>
</protein>
<dbReference type="Pfam" id="PF01402">
    <property type="entry name" value="RHH_1"/>
    <property type="match status" value="1"/>
</dbReference>
<evidence type="ECO:0000259" key="1">
    <source>
        <dbReference type="Pfam" id="PF01402"/>
    </source>
</evidence>
<feature type="domain" description="Ribbon-helix-helix protein CopG" evidence="1">
    <location>
        <begin position="17"/>
        <end position="51"/>
    </location>
</feature>
<gene>
    <name evidence="2" type="ORF">DWY69_20730</name>
</gene>
<dbReference type="InterPro" id="IPR002145">
    <property type="entry name" value="CopG"/>
</dbReference>
<dbReference type="GO" id="GO:0006355">
    <property type="term" value="P:regulation of DNA-templated transcription"/>
    <property type="evidence" value="ECO:0007669"/>
    <property type="project" value="InterPro"/>
</dbReference>
<evidence type="ECO:0000313" key="3">
    <source>
        <dbReference type="Proteomes" id="UP000261166"/>
    </source>
</evidence>
<evidence type="ECO:0000313" key="2">
    <source>
        <dbReference type="EMBL" id="RGE68065.1"/>
    </source>
</evidence>
<dbReference type="AlphaFoldDB" id="A0A3E3ILV1"/>